<keyword evidence="4 5" id="KW-0408">Iron</keyword>
<dbReference type="GO" id="GO:0006879">
    <property type="term" value="P:intracellular iron ion homeostasis"/>
    <property type="evidence" value="ECO:0007669"/>
    <property type="project" value="UniProtKB-KW"/>
</dbReference>
<comment type="similarity">
    <text evidence="5">Belongs to the bacterioferritin family.</text>
</comment>
<feature type="binding site" evidence="6">
    <location>
        <position position="50"/>
    </location>
    <ligand>
        <name>Fe cation</name>
        <dbReference type="ChEBI" id="CHEBI:24875"/>
        <label>2</label>
    </ligand>
</feature>
<protein>
    <recommendedName>
        <fullName evidence="5">Bacterioferritin</fullName>
        <ecNumber evidence="5">1.16.3.1</ecNumber>
    </recommendedName>
</protein>
<dbReference type="GO" id="GO:0008199">
    <property type="term" value="F:ferric iron binding"/>
    <property type="evidence" value="ECO:0007669"/>
    <property type="project" value="InterPro"/>
</dbReference>
<proteinExistence type="inferred from homology"/>
<dbReference type="EC" id="1.16.3.1" evidence="5"/>
<evidence type="ECO:0000259" key="7">
    <source>
        <dbReference type="PROSITE" id="PS50905"/>
    </source>
</evidence>
<evidence type="ECO:0000256" key="5">
    <source>
        <dbReference type="PIRNR" id="PIRNR002560"/>
    </source>
</evidence>
<evidence type="ECO:0000256" key="4">
    <source>
        <dbReference type="ARBA" id="ARBA00023004"/>
    </source>
</evidence>
<dbReference type="Gene3D" id="1.20.1260.10">
    <property type="match status" value="1"/>
</dbReference>
<dbReference type="InterPro" id="IPR002024">
    <property type="entry name" value="Bacterioferritin"/>
</dbReference>
<dbReference type="PANTHER" id="PTHR30295:SF0">
    <property type="entry name" value="BACTERIOFERRITIN"/>
    <property type="match status" value="1"/>
</dbReference>
<feature type="binding site" evidence="6">
    <location>
        <position position="17"/>
    </location>
    <ligand>
        <name>Fe cation</name>
        <dbReference type="ChEBI" id="CHEBI:24875"/>
        <label>1</label>
    </ligand>
</feature>
<dbReference type="PROSITE" id="PS50905">
    <property type="entry name" value="FERRITIN_LIKE"/>
    <property type="match status" value="1"/>
</dbReference>
<feature type="binding site" evidence="6">
    <location>
        <position position="129"/>
    </location>
    <ligand>
        <name>Fe cation</name>
        <dbReference type="ChEBI" id="CHEBI:24875"/>
        <label>2</label>
    </ligand>
</feature>
<feature type="binding site" evidence="6">
    <location>
        <position position="126"/>
    </location>
    <ligand>
        <name>Fe cation</name>
        <dbReference type="ChEBI" id="CHEBI:24875"/>
        <label>1</label>
    </ligand>
</feature>
<dbReference type="RefSeq" id="WP_122030743.1">
    <property type="nucleotide sequence ID" value="NZ_LS483254.1"/>
</dbReference>
<dbReference type="Proteomes" id="UP000249818">
    <property type="component" value="Chromosome BARAN1"/>
</dbReference>
<gene>
    <name evidence="8" type="primary">bfr</name>
    <name evidence="8" type="ORF">BARAN1_0520</name>
</gene>
<dbReference type="InterPro" id="IPR012347">
    <property type="entry name" value="Ferritin-like"/>
</dbReference>
<reference evidence="9" key="1">
    <citation type="submission" date="2018-05" db="EMBL/GenBank/DDBJ databases">
        <authorList>
            <person name="Hao L."/>
        </authorList>
    </citation>
    <scope>NUCLEOTIDE SEQUENCE [LARGE SCALE GENOMIC DNA]</scope>
</reference>
<dbReference type="GO" id="GO:0006826">
    <property type="term" value="P:iron ion transport"/>
    <property type="evidence" value="ECO:0007669"/>
    <property type="project" value="InterPro"/>
</dbReference>
<organism evidence="8 9">
    <name type="scientific">Candidatus Bipolaricaulis anaerobius</name>
    <dbReference type="NCBI Taxonomy" id="2026885"/>
    <lineage>
        <taxon>Bacteria</taxon>
        <taxon>Candidatus Bipolaricaulota</taxon>
        <taxon>Candidatus Bipolaricaulia</taxon>
        <taxon>Candidatus Bipolaricaulales</taxon>
        <taxon>Candidatus Bipolaricaulaceae</taxon>
        <taxon>Candidatus Bipolaricaulis</taxon>
    </lineage>
</organism>
<comment type="catalytic activity">
    <reaction evidence="5">
        <text>4 Fe(2+) + O2 + 4 H(+) = 4 Fe(3+) + 2 H2O</text>
        <dbReference type="Rhea" id="RHEA:11148"/>
        <dbReference type="ChEBI" id="CHEBI:15377"/>
        <dbReference type="ChEBI" id="CHEBI:15378"/>
        <dbReference type="ChEBI" id="CHEBI:15379"/>
        <dbReference type="ChEBI" id="CHEBI:29033"/>
        <dbReference type="ChEBI" id="CHEBI:29034"/>
        <dbReference type="EC" id="1.16.3.1"/>
    </reaction>
</comment>
<sequence length="138" mass="15845">MAPKKLKDMLNMAISREIQVSIQYMWQHVRATGIESLEVTDRLKKIAITEMKHAEAIAERLDYLGGEPTTEPAPIEVGKTLSQMIDLDIKAEEEAIALYRDIIKLAMKEEDFTTKKLFEGILADEEEHHNEFQVFKGR</sequence>
<dbReference type="KEGG" id="bana:BARAN1_0520"/>
<dbReference type="InterPro" id="IPR008331">
    <property type="entry name" value="Ferritin_DPS_dom"/>
</dbReference>
<dbReference type="GO" id="GO:0005829">
    <property type="term" value="C:cytosol"/>
    <property type="evidence" value="ECO:0007669"/>
    <property type="project" value="TreeGrafter"/>
</dbReference>
<evidence type="ECO:0000313" key="8">
    <source>
        <dbReference type="EMBL" id="SQD92544.1"/>
    </source>
</evidence>
<keyword evidence="1 5" id="KW-0409">Iron storage</keyword>
<dbReference type="OrthoDB" id="9792238at2"/>
<feature type="binding site" evidence="6">
    <location>
        <position position="92"/>
    </location>
    <ligand>
        <name>Fe cation</name>
        <dbReference type="ChEBI" id="CHEBI:24875"/>
        <label>2</label>
    </ligand>
</feature>
<accession>A0A2X3MKW7</accession>
<keyword evidence="3 5" id="KW-0479">Metal-binding</keyword>
<dbReference type="Pfam" id="PF00210">
    <property type="entry name" value="Ferritin"/>
    <property type="match status" value="1"/>
</dbReference>
<feature type="binding site" evidence="6">
    <location>
        <position position="50"/>
    </location>
    <ligand>
        <name>Fe cation</name>
        <dbReference type="ChEBI" id="CHEBI:24875"/>
        <label>1</label>
    </ligand>
</feature>
<name>A0A2X3MKW7_9BACT</name>
<feature type="binding site" evidence="6">
    <location>
        <position position="126"/>
    </location>
    <ligand>
        <name>Fe cation</name>
        <dbReference type="ChEBI" id="CHEBI:24875"/>
        <label>2</label>
    </ligand>
</feature>
<evidence type="ECO:0000256" key="1">
    <source>
        <dbReference type="ARBA" id="ARBA00022434"/>
    </source>
</evidence>
<dbReference type="PANTHER" id="PTHR30295">
    <property type="entry name" value="BACTERIOFERRITIN"/>
    <property type="match status" value="1"/>
</dbReference>
<evidence type="ECO:0000256" key="3">
    <source>
        <dbReference type="ARBA" id="ARBA00022723"/>
    </source>
</evidence>
<comment type="function">
    <text evidence="5">Iron-storage protein, whose ferroxidase center binds Fe(2+), oxidizes it using dioxygen to Fe(3+), and participates in the subsequent Fe(3+) oxide mineral core formation within the central cavity of the BFR protein shell.</text>
</comment>
<dbReference type="GO" id="GO:0020037">
    <property type="term" value="F:heme binding"/>
    <property type="evidence" value="ECO:0007669"/>
    <property type="project" value="TreeGrafter"/>
</dbReference>
<keyword evidence="2" id="KW-0349">Heme</keyword>
<dbReference type="AlphaFoldDB" id="A0A2X3MKW7"/>
<dbReference type="EMBL" id="LS483254">
    <property type="protein sequence ID" value="SQD92544.1"/>
    <property type="molecule type" value="Genomic_DNA"/>
</dbReference>
<dbReference type="GO" id="GO:0004322">
    <property type="term" value="F:ferroxidase activity"/>
    <property type="evidence" value="ECO:0007669"/>
    <property type="project" value="UniProtKB-EC"/>
</dbReference>
<dbReference type="SUPFAM" id="SSF47240">
    <property type="entry name" value="Ferritin-like"/>
    <property type="match status" value="1"/>
</dbReference>
<dbReference type="InterPro" id="IPR009040">
    <property type="entry name" value="Ferritin-like_diiron"/>
</dbReference>
<evidence type="ECO:0000313" key="9">
    <source>
        <dbReference type="Proteomes" id="UP000249818"/>
    </source>
</evidence>
<evidence type="ECO:0000256" key="6">
    <source>
        <dbReference type="PIRSR" id="PIRSR002560-1"/>
    </source>
</evidence>
<feature type="domain" description="Ferritin-like diiron" evidence="7">
    <location>
        <begin position="1"/>
        <end position="138"/>
    </location>
</feature>
<dbReference type="PIRSF" id="PIRSF002560">
    <property type="entry name" value="Bacterioferritin"/>
    <property type="match status" value="1"/>
</dbReference>
<dbReference type="InterPro" id="IPR009078">
    <property type="entry name" value="Ferritin-like_SF"/>
</dbReference>
<feature type="binding site" evidence="6">
    <location>
        <position position="53"/>
    </location>
    <ligand>
        <name>Fe cation</name>
        <dbReference type="ChEBI" id="CHEBI:24875"/>
        <label>1</label>
    </ligand>
</feature>
<feature type="binding site" description="axial binding residue" evidence="6">
    <location>
        <position position="51"/>
    </location>
    <ligand>
        <name>heme b</name>
        <dbReference type="ChEBI" id="CHEBI:60344"/>
        <note>ligand shared between dimeric partners</note>
    </ligand>
    <ligandPart>
        <name>Fe</name>
        <dbReference type="ChEBI" id="CHEBI:18248"/>
    </ligandPart>
</feature>
<dbReference type="PRINTS" id="PR00601">
    <property type="entry name" value="BACFERRITIN"/>
</dbReference>
<keyword evidence="9" id="KW-1185">Reference proteome</keyword>
<evidence type="ECO:0000256" key="2">
    <source>
        <dbReference type="ARBA" id="ARBA00022617"/>
    </source>
</evidence>